<dbReference type="Pfam" id="PF00669">
    <property type="entry name" value="Flagellin_N"/>
    <property type="match status" value="1"/>
</dbReference>
<protein>
    <submittedName>
        <fullName evidence="7">Flagellar hook-associated protein FlgL</fullName>
    </submittedName>
</protein>
<evidence type="ECO:0000313" key="8">
    <source>
        <dbReference type="Proteomes" id="UP001164712"/>
    </source>
</evidence>
<proteinExistence type="inferred from homology"/>
<reference evidence="7" key="1">
    <citation type="submission" date="2022-12" db="EMBL/GenBank/DDBJ databases">
        <title>Complete genome sequence of an Australian strain of Rouxiella badensis DAR84756 and resolution of the R. badensis DSM100043 and R. chamberiensis DSM28324 genomes.</title>
        <authorList>
            <person name="Paul S."/>
            <person name="Anderson P.J."/>
            <person name="Maynard G."/>
            <person name="Dyall-Smith M."/>
            <person name="Kudinha T."/>
        </authorList>
    </citation>
    <scope>NUCLEOTIDE SEQUENCE</scope>
    <source>
        <strain evidence="7">DSM 28324</strain>
    </source>
</reference>
<dbReference type="Gene3D" id="1.20.1330.10">
    <property type="entry name" value="f41 fragment of flagellin, N-terminal domain"/>
    <property type="match status" value="1"/>
</dbReference>
<keyword evidence="7" id="KW-0966">Cell projection</keyword>
<sequence length="282" mass="31081">MRVSSLYLPSLMNQSLERSGNAIYNLQEQVSSGRKINQPSDDPIVSAQLINLQRESREISQYQSNIKRISTSFSQQETQVSAILSQTDLIHGDLVSAANSTNSTVDLKSLSQTIDGKIEAIVASLNQKNEDGHAMFAGTMTDHQAVILDPQTGRYYYNGNEEQRVSTVANGINIAENTLMGDAFSKSGSTLDVLNTLAALSQKMKLPKQTVSGCLSDINAQIVLVDQCAKNLGGKLTDLGIRQNRLTQLDDAHTDIATVRQTRYRRSGQYRQRAGQRRYQPV</sequence>
<keyword evidence="7" id="KW-0969">Cilium</keyword>
<evidence type="ECO:0000256" key="2">
    <source>
        <dbReference type="ARBA" id="ARBA00004613"/>
    </source>
</evidence>
<evidence type="ECO:0000256" key="4">
    <source>
        <dbReference type="ARBA" id="ARBA00022525"/>
    </source>
</evidence>
<dbReference type="NCBIfam" id="TIGR02550">
    <property type="entry name" value="flagell_flgL"/>
    <property type="match status" value="1"/>
</dbReference>
<dbReference type="RefSeq" id="WP_269127931.1">
    <property type="nucleotide sequence ID" value="NZ_CP114058.1"/>
</dbReference>
<dbReference type="PANTHER" id="PTHR42792:SF1">
    <property type="entry name" value="FLAGELLAR HOOK-ASSOCIATED PROTEIN 3"/>
    <property type="match status" value="1"/>
</dbReference>
<accession>A0ABY7HMP7</accession>
<evidence type="ECO:0000256" key="1">
    <source>
        <dbReference type="ARBA" id="ARBA00004365"/>
    </source>
</evidence>
<dbReference type="EMBL" id="CP114058">
    <property type="protein sequence ID" value="WAT00650.1"/>
    <property type="molecule type" value="Genomic_DNA"/>
</dbReference>
<evidence type="ECO:0000313" key="7">
    <source>
        <dbReference type="EMBL" id="WAT00650.1"/>
    </source>
</evidence>
<name>A0ABY7HMP7_9GAMM</name>
<evidence type="ECO:0000256" key="3">
    <source>
        <dbReference type="ARBA" id="ARBA00005709"/>
    </source>
</evidence>
<evidence type="ECO:0000259" key="6">
    <source>
        <dbReference type="Pfam" id="PF00669"/>
    </source>
</evidence>
<evidence type="ECO:0000256" key="5">
    <source>
        <dbReference type="ARBA" id="ARBA00023143"/>
    </source>
</evidence>
<gene>
    <name evidence="7" type="primary">flgL</name>
    <name evidence="7" type="ORF">O1V66_17555</name>
</gene>
<keyword evidence="8" id="KW-1185">Reference proteome</keyword>
<dbReference type="InterPro" id="IPR013384">
    <property type="entry name" value="Flagell_FlgL"/>
</dbReference>
<keyword evidence="5" id="KW-0975">Bacterial flagellum</keyword>
<dbReference type="InterPro" id="IPR001029">
    <property type="entry name" value="Flagellin_N"/>
</dbReference>
<dbReference type="SUPFAM" id="SSF64518">
    <property type="entry name" value="Phase 1 flagellin"/>
    <property type="match status" value="1"/>
</dbReference>
<dbReference type="PANTHER" id="PTHR42792">
    <property type="entry name" value="FLAGELLIN"/>
    <property type="match status" value="1"/>
</dbReference>
<organism evidence="7 8">
    <name type="scientific">Rouxiella chamberiensis</name>
    <dbReference type="NCBI Taxonomy" id="1513468"/>
    <lineage>
        <taxon>Bacteria</taxon>
        <taxon>Pseudomonadati</taxon>
        <taxon>Pseudomonadota</taxon>
        <taxon>Gammaproteobacteria</taxon>
        <taxon>Enterobacterales</taxon>
        <taxon>Yersiniaceae</taxon>
        <taxon>Rouxiella</taxon>
    </lineage>
</organism>
<keyword evidence="4" id="KW-0964">Secreted</keyword>
<dbReference type="Proteomes" id="UP001164712">
    <property type="component" value="Chromosome"/>
</dbReference>
<keyword evidence="7" id="KW-0282">Flagellum</keyword>
<comment type="similarity">
    <text evidence="3">Belongs to the bacterial flagellin family.</text>
</comment>
<comment type="subcellular location">
    <subcellularLocation>
        <location evidence="1">Bacterial flagellum</location>
    </subcellularLocation>
    <subcellularLocation>
        <location evidence="2">Secreted</location>
    </subcellularLocation>
</comment>
<feature type="domain" description="Flagellin N-terminal" evidence="6">
    <location>
        <begin position="4"/>
        <end position="141"/>
    </location>
</feature>
<dbReference type="InterPro" id="IPR001492">
    <property type="entry name" value="Flagellin"/>
</dbReference>